<organism evidence="6 7">
    <name type="scientific">Rhizobium paknamense</name>
    <dbReference type="NCBI Taxonomy" id="1206817"/>
    <lineage>
        <taxon>Bacteria</taxon>
        <taxon>Pseudomonadati</taxon>
        <taxon>Pseudomonadota</taxon>
        <taxon>Alphaproteobacteria</taxon>
        <taxon>Hyphomicrobiales</taxon>
        <taxon>Rhizobiaceae</taxon>
        <taxon>Rhizobium/Agrobacterium group</taxon>
        <taxon>Rhizobium</taxon>
    </lineage>
</organism>
<comment type="caution">
    <text evidence="6">The sequence shown here is derived from an EMBL/GenBank/DDBJ whole genome shotgun (WGS) entry which is preliminary data.</text>
</comment>
<dbReference type="InterPro" id="IPR000847">
    <property type="entry name" value="LysR_HTH_N"/>
</dbReference>
<name>A0ABU0IEM5_9HYPH</name>
<dbReference type="InterPro" id="IPR036388">
    <property type="entry name" value="WH-like_DNA-bd_sf"/>
</dbReference>
<feature type="domain" description="HTH lysR-type" evidence="5">
    <location>
        <begin position="1"/>
        <end position="58"/>
    </location>
</feature>
<dbReference type="PANTHER" id="PTHR30579">
    <property type="entry name" value="TRANSCRIPTIONAL REGULATOR"/>
    <property type="match status" value="1"/>
</dbReference>
<sequence>MDPIHLKTFLTVIDCGSFSGAARVLGLSQPTVSDHIKRLEQFAGQRLFERDTHSLALTRHGEAMVPFARSITETTEKARSFFESASKRHSLRFGASEDLVNEWLPDVIRTFTANHPEIDIDFTIALSEELIQKFDDGALDIVLCKRGPQSQKKGDVIWREPLVWLSATGTPVIRDGETQLVLYPPPSITRFKAVEAMARASRPWRIAFSSSTLNGLAAAARIGLGMMAHARLLAPPGLLECYGFPDLPPLGELEFVLLHRKMLMAPLKALCEAIQAKVLVEARSGRSLAKIDEIQGGTSI</sequence>
<dbReference type="InterPro" id="IPR036390">
    <property type="entry name" value="WH_DNA-bd_sf"/>
</dbReference>
<evidence type="ECO:0000259" key="5">
    <source>
        <dbReference type="PROSITE" id="PS50931"/>
    </source>
</evidence>
<dbReference type="Gene3D" id="1.10.10.10">
    <property type="entry name" value="Winged helix-like DNA-binding domain superfamily/Winged helix DNA-binding domain"/>
    <property type="match status" value="1"/>
</dbReference>
<dbReference type="PRINTS" id="PR00039">
    <property type="entry name" value="HTHLYSR"/>
</dbReference>
<keyword evidence="3" id="KW-0238">DNA-binding</keyword>
<evidence type="ECO:0000313" key="7">
    <source>
        <dbReference type="Proteomes" id="UP001235269"/>
    </source>
</evidence>
<dbReference type="Proteomes" id="UP001235269">
    <property type="component" value="Unassembled WGS sequence"/>
</dbReference>
<dbReference type="Gene3D" id="3.40.190.10">
    <property type="entry name" value="Periplasmic binding protein-like II"/>
    <property type="match status" value="2"/>
</dbReference>
<dbReference type="SUPFAM" id="SSF46785">
    <property type="entry name" value="Winged helix' DNA-binding domain"/>
    <property type="match status" value="1"/>
</dbReference>
<keyword evidence="4" id="KW-0804">Transcription</keyword>
<dbReference type="Pfam" id="PF00126">
    <property type="entry name" value="HTH_1"/>
    <property type="match status" value="1"/>
</dbReference>
<evidence type="ECO:0000256" key="1">
    <source>
        <dbReference type="ARBA" id="ARBA00009437"/>
    </source>
</evidence>
<evidence type="ECO:0000256" key="4">
    <source>
        <dbReference type="ARBA" id="ARBA00023163"/>
    </source>
</evidence>
<dbReference type="PANTHER" id="PTHR30579:SF7">
    <property type="entry name" value="HTH-TYPE TRANSCRIPTIONAL REGULATOR LRHA-RELATED"/>
    <property type="match status" value="1"/>
</dbReference>
<evidence type="ECO:0000256" key="2">
    <source>
        <dbReference type="ARBA" id="ARBA00023015"/>
    </source>
</evidence>
<proteinExistence type="inferred from homology"/>
<keyword evidence="2" id="KW-0805">Transcription regulation</keyword>
<evidence type="ECO:0000313" key="6">
    <source>
        <dbReference type="EMBL" id="MDQ0456098.1"/>
    </source>
</evidence>
<dbReference type="InterPro" id="IPR050176">
    <property type="entry name" value="LTTR"/>
</dbReference>
<dbReference type="EMBL" id="JAUSWH010000006">
    <property type="protein sequence ID" value="MDQ0456098.1"/>
    <property type="molecule type" value="Genomic_DNA"/>
</dbReference>
<accession>A0ABU0IEM5</accession>
<dbReference type="SUPFAM" id="SSF53850">
    <property type="entry name" value="Periplasmic binding protein-like II"/>
    <property type="match status" value="1"/>
</dbReference>
<dbReference type="Pfam" id="PF03466">
    <property type="entry name" value="LysR_substrate"/>
    <property type="match status" value="1"/>
</dbReference>
<dbReference type="RefSeq" id="WP_307158289.1">
    <property type="nucleotide sequence ID" value="NZ_JAUSWH010000006.1"/>
</dbReference>
<comment type="similarity">
    <text evidence="1">Belongs to the LysR transcriptional regulatory family.</text>
</comment>
<reference evidence="6 7" key="1">
    <citation type="submission" date="2023-07" db="EMBL/GenBank/DDBJ databases">
        <title>Genomic Encyclopedia of Type Strains, Phase IV (KMG-IV): sequencing the most valuable type-strain genomes for metagenomic binning, comparative biology and taxonomic classification.</title>
        <authorList>
            <person name="Goeker M."/>
        </authorList>
    </citation>
    <scope>NUCLEOTIDE SEQUENCE [LARGE SCALE GENOMIC DNA]</scope>
    <source>
        <strain evidence="6 7">DSM 100301</strain>
    </source>
</reference>
<protein>
    <submittedName>
        <fullName evidence="6">Molybdate transport repressor ModE-like protein</fullName>
    </submittedName>
</protein>
<keyword evidence="7" id="KW-1185">Reference proteome</keyword>
<dbReference type="InterPro" id="IPR005119">
    <property type="entry name" value="LysR_subst-bd"/>
</dbReference>
<evidence type="ECO:0000256" key="3">
    <source>
        <dbReference type="ARBA" id="ARBA00023125"/>
    </source>
</evidence>
<dbReference type="PROSITE" id="PS50931">
    <property type="entry name" value="HTH_LYSR"/>
    <property type="match status" value="1"/>
</dbReference>
<gene>
    <name evidence="6" type="ORF">QO005_002438</name>
</gene>